<evidence type="ECO:0000313" key="2">
    <source>
        <dbReference type="EMBL" id="KAJ8343787.1"/>
    </source>
</evidence>
<reference evidence="2" key="1">
    <citation type="journal article" date="2023" name="Science">
        <title>Genome structures resolve the early diversification of teleost fishes.</title>
        <authorList>
            <person name="Parey E."/>
            <person name="Louis A."/>
            <person name="Montfort J."/>
            <person name="Bouchez O."/>
            <person name="Roques C."/>
            <person name="Iampietro C."/>
            <person name="Lluch J."/>
            <person name="Castinel A."/>
            <person name="Donnadieu C."/>
            <person name="Desvignes T."/>
            <person name="Floi Bucao C."/>
            <person name="Jouanno E."/>
            <person name="Wen M."/>
            <person name="Mejri S."/>
            <person name="Dirks R."/>
            <person name="Jansen H."/>
            <person name="Henkel C."/>
            <person name="Chen W.J."/>
            <person name="Zahm M."/>
            <person name="Cabau C."/>
            <person name="Klopp C."/>
            <person name="Thompson A.W."/>
            <person name="Robinson-Rechavi M."/>
            <person name="Braasch I."/>
            <person name="Lecointre G."/>
            <person name="Bobe J."/>
            <person name="Postlethwait J.H."/>
            <person name="Berthelot C."/>
            <person name="Roest Crollius H."/>
            <person name="Guiguen Y."/>
        </authorList>
    </citation>
    <scope>NUCLEOTIDE SEQUENCE</scope>
    <source>
        <strain evidence="2">WJC10195</strain>
    </source>
</reference>
<comment type="caution">
    <text evidence="2">The sequence shown here is derived from an EMBL/GenBank/DDBJ whole genome shotgun (WGS) entry which is preliminary data.</text>
</comment>
<sequence>MESFGGRDVSRGIVCKWHDWQHKPSPVPRAEETSVPLGCGPHSRWTRQSGGDGVPARPPSTLGDTIPPAVPLPGRQKRDVPRALAKGHRFCLKKTVNKNSPDAELQW</sequence>
<dbReference type="EMBL" id="JAINUF010000013">
    <property type="protein sequence ID" value="KAJ8343787.1"/>
    <property type="molecule type" value="Genomic_DNA"/>
</dbReference>
<evidence type="ECO:0000313" key="3">
    <source>
        <dbReference type="Proteomes" id="UP001152622"/>
    </source>
</evidence>
<keyword evidence="3" id="KW-1185">Reference proteome</keyword>
<evidence type="ECO:0000256" key="1">
    <source>
        <dbReference type="SAM" id="MobiDB-lite"/>
    </source>
</evidence>
<proteinExistence type="predicted"/>
<organism evidence="2 3">
    <name type="scientific">Synaphobranchus kaupii</name>
    <name type="common">Kaup's arrowtooth eel</name>
    <dbReference type="NCBI Taxonomy" id="118154"/>
    <lineage>
        <taxon>Eukaryota</taxon>
        <taxon>Metazoa</taxon>
        <taxon>Chordata</taxon>
        <taxon>Craniata</taxon>
        <taxon>Vertebrata</taxon>
        <taxon>Euteleostomi</taxon>
        <taxon>Actinopterygii</taxon>
        <taxon>Neopterygii</taxon>
        <taxon>Teleostei</taxon>
        <taxon>Anguilliformes</taxon>
        <taxon>Synaphobranchidae</taxon>
        <taxon>Synaphobranchus</taxon>
    </lineage>
</organism>
<gene>
    <name evidence="2" type="ORF">SKAU_G00311160</name>
</gene>
<accession>A0A9Q1ERT4</accession>
<feature type="region of interest" description="Disordered" evidence="1">
    <location>
        <begin position="21"/>
        <end position="77"/>
    </location>
</feature>
<protein>
    <submittedName>
        <fullName evidence="2">Uncharacterized protein</fullName>
    </submittedName>
</protein>
<dbReference type="Proteomes" id="UP001152622">
    <property type="component" value="Chromosome 13"/>
</dbReference>
<name>A0A9Q1ERT4_SYNKA</name>
<dbReference type="AlphaFoldDB" id="A0A9Q1ERT4"/>